<dbReference type="STRING" id="588602.SAMN04487991_0989"/>
<keyword evidence="2" id="KW-1185">Reference proteome</keyword>
<name>A0A1I3LES2_9RHOB</name>
<dbReference type="InterPro" id="IPR021938">
    <property type="entry name" value="DUF3553"/>
</dbReference>
<dbReference type="Proteomes" id="UP000199630">
    <property type="component" value="Unassembled WGS sequence"/>
</dbReference>
<sequence length="59" mass="6472">MDDLNAMLEPGQLVRHPSEADWGLGQVQSNIGGKITVMFQHAGKVVIDSRRVALLPVFE</sequence>
<evidence type="ECO:0000313" key="2">
    <source>
        <dbReference type="Proteomes" id="UP000199630"/>
    </source>
</evidence>
<accession>A0A1I3LES2</accession>
<dbReference type="EMBL" id="FORH01000001">
    <property type="protein sequence ID" value="SFI82976.1"/>
    <property type="molecule type" value="Genomic_DNA"/>
</dbReference>
<gene>
    <name evidence="1" type="ORF">SAMN04487991_0989</name>
</gene>
<organism evidence="1 2">
    <name type="scientific">Celeribacter neptunius</name>
    <dbReference type="NCBI Taxonomy" id="588602"/>
    <lineage>
        <taxon>Bacteria</taxon>
        <taxon>Pseudomonadati</taxon>
        <taxon>Pseudomonadota</taxon>
        <taxon>Alphaproteobacteria</taxon>
        <taxon>Rhodobacterales</taxon>
        <taxon>Roseobacteraceae</taxon>
        <taxon>Celeribacter</taxon>
    </lineage>
</organism>
<reference evidence="2" key="1">
    <citation type="submission" date="2016-10" db="EMBL/GenBank/DDBJ databases">
        <authorList>
            <person name="Varghese N."/>
            <person name="Submissions S."/>
        </authorList>
    </citation>
    <scope>NUCLEOTIDE SEQUENCE [LARGE SCALE GENOMIC DNA]</scope>
    <source>
        <strain evidence="2">DSM 26471</strain>
    </source>
</reference>
<dbReference type="RefSeq" id="WP_090058318.1">
    <property type="nucleotide sequence ID" value="NZ_FORH01000001.1"/>
</dbReference>
<evidence type="ECO:0000313" key="1">
    <source>
        <dbReference type="EMBL" id="SFI82976.1"/>
    </source>
</evidence>
<evidence type="ECO:0008006" key="3">
    <source>
        <dbReference type="Google" id="ProtNLM"/>
    </source>
</evidence>
<protein>
    <recommendedName>
        <fullName evidence="3">DUF3553 domain-containing protein</fullName>
    </recommendedName>
</protein>
<dbReference type="OrthoDB" id="7361229at2"/>
<dbReference type="Pfam" id="PF12073">
    <property type="entry name" value="DUF3553"/>
    <property type="match status" value="1"/>
</dbReference>
<proteinExistence type="predicted"/>
<dbReference type="AlphaFoldDB" id="A0A1I3LES2"/>